<name>A0A4S8KKG7_DENBC</name>
<dbReference type="AlphaFoldDB" id="A0A4S8KKG7"/>
<proteinExistence type="predicted"/>
<reference evidence="2 3" key="1">
    <citation type="journal article" date="2019" name="Nat. Ecol. Evol.">
        <title>Megaphylogeny resolves global patterns of mushroom evolution.</title>
        <authorList>
            <person name="Varga T."/>
            <person name="Krizsan K."/>
            <person name="Foldi C."/>
            <person name="Dima B."/>
            <person name="Sanchez-Garcia M."/>
            <person name="Sanchez-Ramirez S."/>
            <person name="Szollosi G.J."/>
            <person name="Szarkandi J.G."/>
            <person name="Papp V."/>
            <person name="Albert L."/>
            <person name="Andreopoulos W."/>
            <person name="Angelini C."/>
            <person name="Antonin V."/>
            <person name="Barry K.W."/>
            <person name="Bougher N.L."/>
            <person name="Buchanan P."/>
            <person name="Buyck B."/>
            <person name="Bense V."/>
            <person name="Catcheside P."/>
            <person name="Chovatia M."/>
            <person name="Cooper J."/>
            <person name="Damon W."/>
            <person name="Desjardin D."/>
            <person name="Finy P."/>
            <person name="Geml J."/>
            <person name="Haridas S."/>
            <person name="Hughes K."/>
            <person name="Justo A."/>
            <person name="Karasinski D."/>
            <person name="Kautmanova I."/>
            <person name="Kiss B."/>
            <person name="Kocsube S."/>
            <person name="Kotiranta H."/>
            <person name="LaButti K.M."/>
            <person name="Lechner B.E."/>
            <person name="Liimatainen K."/>
            <person name="Lipzen A."/>
            <person name="Lukacs Z."/>
            <person name="Mihaltcheva S."/>
            <person name="Morgado L.N."/>
            <person name="Niskanen T."/>
            <person name="Noordeloos M.E."/>
            <person name="Ohm R.A."/>
            <person name="Ortiz-Santana B."/>
            <person name="Ovrebo C."/>
            <person name="Racz N."/>
            <person name="Riley R."/>
            <person name="Savchenko A."/>
            <person name="Shiryaev A."/>
            <person name="Soop K."/>
            <person name="Spirin V."/>
            <person name="Szebenyi C."/>
            <person name="Tomsovsky M."/>
            <person name="Tulloss R.E."/>
            <person name="Uehling J."/>
            <person name="Grigoriev I.V."/>
            <person name="Vagvolgyi C."/>
            <person name="Papp T."/>
            <person name="Martin F.M."/>
            <person name="Miettinen O."/>
            <person name="Hibbett D.S."/>
            <person name="Nagy L.G."/>
        </authorList>
    </citation>
    <scope>NUCLEOTIDE SEQUENCE [LARGE SCALE GENOMIC DNA]</scope>
    <source>
        <strain evidence="2 3">CBS 962.96</strain>
    </source>
</reference>
<organism evidence="2 3">
    <name type="scientific">Dendrothele bispora (strain CBS 962.96)</name>
    <dbReference type="NCBI Taxonomy" id="1314807"/>
    <lineage>
        <taxon>Eukaryota</taxon>
        <taxon>Fungi</taxon>
        <taxon>Dikarya</taxon>
        <taxon>Basidiomycota</taxon>
        <taxon>Agaricomycotina</taxon>
        <taxon>Agaricomycetes</taxon>
        <taxon>Agaricomycetidae</taxon>
        <taxon>Agaricales</taxon>
        <taxon>Agaricales incertae sedis</taxon>
        <taxon>Dendrothele</taxon>
    </lineage>
</organism>
<gene>
    <name evidence="2" type="ORF">K435DRAFT_880451</name>
</gene>
<accession>A0A4S8KKG7</accession>
<sequence length="75" mass="8584">MNYICRNALSTPIANADFSRTLLIAIGRDETRRDVKRGLFRALYLCFLLVLDHTMGKNRYSGQGNFRNINISGLF</sequence>
<keyword evidence="1" id="KW-0472">Membrane</keyword>
<keyword evidence="1" id="KW-0812">Transmembrane</keyword>
<evidence type="ECO:0000313" key="3">
    <source>
        <dbReference type="Proteomes" id="UP000297245"/>
    </source>
</evidence>
<feature type="transmembrane region" description="Helical" evidence="1">
    <location>
        <begin position="38"/>
        <end position="56"/>
    </location>
</feature>
<keyword evidence="3" id="KW-1185">Reference proteome</keyword>
<keyword evidence="1" id="KW-1133">Transmembrane helix</keyword>
<dbReference type="Proteomes" id="UP000297245">
    <property type="component" value="Unassembled WGS sequence"/>
</dbReference>
<protein>
    <submittedName>
        <fullName evidence="2">Uncharacterized protein</fullName>
    </submittedName>
</protein>
<evidence type="ECO:0000313" key="2">
    <source>
        <dbReference type="EMBL" id="THU75628.1"/>
    </source>
</evidence>
<evidence type="ECO:0000256" key="1">
    <source>
        <dbReference type="SAM" id="Phobius"/>
    </source>
</evidence>
<dbReference type="EMBL" id="ML181775">
    <property type="protein sequence ID" value="THU75628.1"/>
    <property type="molecule type" value="Genomic_DNA"/>
</dbReference>